<accession>A0A511MZ08</accession>
<protein>
    <recommendedName>
        <fullName evidence="3">Lipoprotein</fullName>
    </recommendedName>
</protein>
<organism evidence="1 2">
    <name type="scientific">Deinococcus cellulosilyticus (strain DSM 18568 / NBRC 106333 / KACC 11606 / 5516J-15)</name>
    <dbReference type="NCBI Taxonomy" id="1223518"/>
    <lineage>
        <taxon>Bacteria</taxon>
        <taxon>Thermotogati</taxon>
        <taxon>Deinococcota</taxon>
        <taxon>Deinococci</taxon>
        <taxon>Deinococcales</taxon>
        <taxon>Deinococcaceae</taxon>
        <taxon>Deinococcus</taxon>
    </lineage>
</organism>
<dbReference type="RefSeq" id="WP_146882837.1">
    <property type="nucleotide sequence ID" value="NZ_BJXB01000003.1"/>
</dbReference>
<sequence length="276" mass="29600">MKKTIALITVTVLLAACGTQTPAPQKLTKNQLSSVAEDIIKSINADADRMVQSDADAFMAPNVGLFGGSISPTAVKKQQDESCYTLSGNTADQDEDGIYAKATGTLNCNFNLEGLQMGFKGTNNVEDKNDSDSQSGFMYGGNQDITLKSEDSDLTTKLEYGSDLTPLAGKNGYKASSYNKMDMNGTMEGQTFKANYNVTENITLEWTETTAHLKYDGNLKVSATAGNESFAGEISFDGDVNYDQECEGIESGTIKFTADGTSVTITYTGCDQYTVQ</sequence>
<keyword evidence="2" id="KW-1185">Reference proteome</keyword>
<dbReference type="PROSITE" id="PS51257">
    <property type="entry name" value="PROKAR_LIPOPROTEIN"/>
    <property type="match status" value="1"/>
</dbReference>
<name>A0A511MZ08_DEIC1</name>
<evidence type="ECO:0000313" key="1">
    <source>
        <dbReference type="EMBL" id="GEM45377.1"/>
    </source>
</evidence>
<gene>
    <name evidence="1" type="ORF">DC3_10120</name>
</gene>
<dbReference type="Proteomes" id="UP000321306">
    <property type="component" value="Unassembled WGS sequence"/>
</dbReference>
<evidence type="ECO:0008006" key="3">
    <source>
        <dbReference type="Google" id="ProtNLM"/>
    </source>
</evidence>
<reference evidence="1 2" key="1">
    <citation type="submission" date="2019-07" db="EMBL/GenBank/DDBJ databases">
        <title>Whole genome shotgun sequence of Deinococcus cellulosilyticus NBRC 106333.</title>
        <authorList>
            <person name="Hosoyama A."/>
            <person name="Uohara A."/>
            <person name="Ohji S."/>
            <person name="Ichikawa N."/>
        </authorList>
    </citation>
    <scope>NUCLEOTIDE SEQUENCE [LARGE SCALE GENOMIC DNA]</scope>
    <source>
        <strain evidence="1 2">NBRC 106333</strain>
    </source>
</reference>
<evidence type="ECO:0000313" key="2">
    <source>
        <dbReference type="Proteomes" id="UP000321306"/>
    </source>
</evidence>
<comment type="caution">
    <text evidence="1">The sequence shown here is derived from an EMBL/GenBank/DDBJ whole genome shotgun (WGS) entry which is preliminary data.</text>
</comment>
<proteinExistence type="predicted"/>
<dbReference type="AlphaFoldDB" id="A0A511MZ08"/>
<dbReference type="OrthoDB" id="34207at2"/>
<dbReference type="EMBL" id="BJXB01000003">
    <property type="protein sequence ID" value="GEM45377.1"/>
    <property type="molecule type" value="Genomic_DNA"/>
</dbReference>